<feature type="region of interest" description="Disordered" evidence="1">
    <location>
        <begin position="85"/>
        <end position="104"/>
    </location>
</feature>
<evidence type="ECO:0000313" key="3">
    <source>
        <dbReference type="Proteomes" id="UP000004184"/>
    </source>
</evidence>
<keyword evidence="3" id="KW-1185">Reference proteome</keyword>
<accession>D9X4D1</accession>
<evidence type="ECO:0000313" key="2">
    <source>
        <dbReference type="EMBL" id="EFL35959.1"/>
    </source>
</evidence>
<dbReference type="EMBL" id="GG657757">
    <property type="protein sequence ID" value="EFL35959.1"/>
    <property type="molecule type" value="Genomic_DNA"/>
</dbReference>
<protein>
    <submittedName>
        <fullName evidence="2">Predicted protein</fullName>
    </submittedName>
</protein>
<name>D9X4D1_STRVT</name>
<dbReference type="Proteomes" id="UP000004184">
    <property type="component" value="Unassembled WGS sequence"/>
</dbReference>
<reference evidence="3" key="1">
    <citation type="submission" date="2009-02" db="EMBL/GenBank/DDBJ databases">
        <title>Annotation of Streptomyces viridochromogenes strain DSM 40736.</title>
        <authorList>
            <consortium name="The Broad Institute Genome Sequencing Platform"/>
            <consortium name="Broad Institute Microbial Sequencing Center"/>
            <person name="Fischbach M."/>
            <person name="Godfrey P."/>
            <person name="Ward D."/>
            <person name="Young S."/>
            <person name="Zeng Q."/>
            <person name="Koehrsen M."/>
            <person name="Alvarado L."/>
            <person name="Berlin A.M."/>
            <person name="Bochicchio J."/>
            <person name="Borenstein D."/>
            <person name="Chapman S.B."/>
            <person name="Chen Z."/>
            <person name="Engels R."/>
            <person name="Freedman E."/>
            <person name="Gellesch M."/>
            <person name="Goldberg J."/>
            <person name="Griggs A."/>
            <person name="Gujja S."/>
            <person name="Heilman E.R."/>
            <person name="Heiman D.I."/>
            <person name="Hepburn T.A."/>
            <person name="Howarth C."/>
            <person name="Jen D."/>
            <person name="Larson L."/>
            <person name="Lewis B."/>
            <person name="Mehta T."/>
            <person name="Park D."/>
            <person name="Pearson M."/>
            <person name="Richards J."/>
            <person name="Roberts A."/>
            <person name="Saif S."/>
            <person name="Shea T.D."/>
            <person name="Shenoy N."/>
            <person name="Sisk P."/>
            <person name="Stolte C."/>
            <person name="Sykes S.N."/>
            <person name="Thomson T."/>
            <person name="Walk T."/>
            <person name="White J."/>
            <person name="Yandava C."/>
            <person name="Straight P."/>
            <person name="Clardy J."/>
            <person name="Hung D."/>
            <person name="Kolter R."/>
            <person name="Mekalanos J."/>
            <person name="Walker S."/>
            <person name="Walsh C.T."/>
            <person name="Wieland-Brown L.C."/>
            <person name="Haas B."/>
            <person name="Nusbaum C."/>
            <person name="Birren B."/>
        </authorList>
    </citation>
    <scope>NUCLEOTIDE SEQUENCE [LARGE SCALE GENOMIC DNA]</scope>
    <source>
        <strain evidence="3">DSM 40736 / JCM 4977 / BCRC 1201 / Tue 494</strain>
    </source>
</reference>
<gene>
    <name evidence="2" type="ORF">SSQG_06477</name>
</gene>
<sequence>MKPLSHHAVIVSRGAGQSGWSRNRAAVRSSRRVRADWLTAARSWWTRRSPIAWTVEPPSTREPSRSASHASWQAVVVAAGVRSPGLLGSSDTGCPSIRFDRLRR</sequence>
<evidence type="ECO:0000256" key="1">
    <source>
        <dbReference type="SAM" id="MobiDB-lite"/>
    </source>
</evidence>
<proteinExistence type="predicted"/>
<organism evidence="2 3">
    <name type="scientific">Streptomyces viridochromogenes (strain DSM 40736 / JCM 4977 / BCRC 1201 / Tue 494)</name>
    <dbReference type="NCBI Taxonomy" id="591159"/>
    <lineage>
        <taxon>Bacteria</taxon>
        <taxon>Bacillati</taxon>
        <taxon>Actinomycetota</taxon>
        <taxon>Actinomycetes</taxon>
        <taxon>Kitasatosporales</taxon>
        <taxon>Streptomycetaceae</taxon>
        <taxon>Streptomyces</taxon>
    </lineage>
</organism>
<dbReference type="STRING" id="591159.SSQG_06477"/>
<dbReference type="HOGENOM" id="CLU_2248691_0_0_11"/>
<dbReference type="AlphaFoldDB" id="D9X4D1"/>